<name>A0A2J7RP60_9NEOP</name>
<dbReference type="Gene3D" id="1.20.920.20">
    <property type="match status" value="1"/>
</dbReference>
<dbReference type="GO" id="GO:0030286">
    <property type="term" value="C:dynein complex"/>
    <property type="evidence" value="ECO:0007669"/>
    <property type="project" value="UniProtKB-KW"/>
</dbReference>
<dbReference type="InterPro" id="IPR026983">
    <property type="entry name" value="DHC"/>
</dbReference>
<accession>A0A2J7RP60</accession>
<organism evidence="12 13">
    <name type="scientific">Cryptotermes secundus</name>
    <dbReference type="NCBI Taxonomy" id="105785"/>
    <lineage>
        <taxon>Eukaryota</taxon>
        <taxon>Metazoa</taxon>
        <taxon>Ecdysozoa</taxon>
        <taxon>Arthropoda</taxon>
        <taxon>Hexapoda</taxon>
        <taxon>Insecta</taxon>
        <taxon>Pterygota</taxon>
        <taxon>Neoptera</taxon>
        <taxon>Polyneoptera</taxon>
        <taxon>Dictyoptera</taxon>
        <taxon>Blattodea</taxon>
        <taxon>Blattoidea</taxon>
        <taxon>Termitoidae</taxon>
        <taxon>Kalotermitidae</taxon>
        <taxon>Cryptotermitinae</taxon>
        <taxon>Cryptotermes</taxon>
    </lineage>
</organism>
<feature type="coiled-coil region" evidence="10">
    <location>
        <begin position="247"/>
        <end position="298"/>
    </location>
</feature>
<dbReference type="InterPro" id="IPR024743">
    <property type="entry name" value="Dynein_HC_stalk"/>
</dbReference>
<evidence type="ECO:0000256" key="1">
    <source>
        <dbReference type="ARBA" id="ARBA00004245"/>
    </source>
</evidence>
<evidence type="ECO:0000259" key="11">
    <source>
        <dbReference type="Pfam" id="PF12777"/>
    </source>
</evidence>
<dbReference type="GO" id="GO:0007018">
    <property type="term" value="P:microtubule-based movement"/>
    <property type="evidence" value="ECO:0007669"/>
    <property type="project" value="InterPro"/>
</dbReference>
<proteinExistence type="predicted"/>
<dbReference type="OrthoDB" id="447173at2759"/>
<evidence type="ECO:0000256" key="3">
    <source>
        <dbReference type="ARBA" id="ARBA00022701"/>
    </source>
</evidence>
<feature type="non-terminal residue" evidence="12">
    <location>
        <position position="324"/>
    </location>
</feature>
<dbReference type="Pfam" id="PF12777">
    <property type="entry name" value="MT"/>
    <property type="match status" value="1"/>
</dbReference>
<gene>
    <name evidence="12" type="ORF">B7P43_G01296</name>
</gene>
<keyword evidence="9" id="KW-0206">Cytoskeleton</keyword>
<evidence type="ECO:0000256" key="5">
    <source>
        <dbReference type="ARBA" id="ARBA00022840"/>
    </source>
</evidence>
<dbReference type="EMBL" id="NEVH01002140">
    <property type="protein sequence ID" value="PNF42626.1"/>
    <property type="molecule type" value="Genomic_DNA"/>
</dbReference>
<keyword evidence="3" id="KW-0493">Microtubule</keyword>
<evidence type="ECO:0000256" key="4">
    <source>
        <dbReference type="ARBA" id="ARBA00022741"/>
    </source>
</evidence>
<sequence>MRRHYYTTPSNYLELIKLYKTMLEERKDKINKKKDRISNGLQKLFETNSVVDKMKAEFLALEPELKERSVVTAELMKNLVKEQSQADKVRQIVLSDEAVVKAKAAETQILADDAQRDLDAAMPAMEAATKALDSLNKNDINELRAFSKPPHLVKFVMEAICLLLGQKLDWASAKFVLGDTDFLKKLQQYEKDKISDALLKKLKEYIEHPDFVPEKVATQSKVCKSMCMWVRAVDMYAKIYRVVEPKRKRLEEAEKDLNQVMGMLREKQQHLAEVEKQIAQLEASYDASLAEKTELERVIDLTANRLTRAGRLTSALGDEQVLWE</sequence>
<reference evidence="12 13" key="1">
    <citation type="submission" date="2017-12" db="EMBL/GenBank/DDBJ databases">
        <title>Hemimetabolous genomes reveal molecular basis of termite eusociality.</title>
        <authorList>
            <person name="Harrison M.C."/>
            <person name="Jongepier E."/>
            <person name="Robertson H.M."/>
            <person name="Arning N."/>
            <person name="Bitard-Feildel T."/>
            <person name="Chao H."/>
            <person name="Childers C.P."/>
            <person name="Dinh H."/>
            <person name="Doddapaneni H."/>
            <person name="Dugan S."/>
            <person name="Gowin J."/>
            <person name="Greiner C."/>
            <person name="Han Y."/>
            <person name="Hu H."/>
            <person name="Hughes D.S.T."/>
            <person name="Huylmans A.-K."/>
            <person name="Kemena C."/>
            <person name="Kremer L.P.M."/>
            <person name="Lee S.L."/>
            <person name="Lopez-Ezquerra A."/>
            <person name="Mallet L."/>
            <person name="Monroy-Kuhn J.M."/>
            <person name="Moser A."/>
            <person name="Murali S.C."/>
            <person name="Muzny D.M."/>
            <person name="Otani S."/>
            <person name="Piulachs M.-D."/>
            <person name="Poelchau M."/>
            <person name="Qu J."/>
            <person name="Schaub F."/>
            <person name="Wada-Katsumata A."/>
            <person name="Worley K.C."/>
            <person name="Xie Q."/>
            <person name="Ylla G."/>
            <person name="Poulsen M."/>
            <person name="Gibbs R.A."/>
            <person name="Schal C."/>
            <person name="Richards S."/>
            <person name="Belles X."/>
            <person name="Korb J."/>
            <person name="Bornberg-Bauer E."/>
        </authorList>
    </citation>
    <scope>NUCLEOTIDE SEQUENCE [LARGE SCALE GENOMIC DNA]</scope>
    <source>
        <tissue evidence="12">Whole body</tissue>
    </source>
</reference>
<dbReference type="PANTHER" id="PTHR22878">
    <property type="entry name" value="DYNEIN HEAVY CHAIN 6, AXONEMAL-LIKE-RELATED"/>
    <property type="match status" value="1"/>
</dbReference>
<evidence type="ECO:0000256" key="2">
    <source>
        <dbReference type="ARBA" id="ARBA00022490"/>
    </source>
</evidence>
<evidence type="ECO:0000256" key="7">
    <source>
        <dbReference type="ARBA" id="ARBA00023054"/>
    </source>
</evidence>
<dbReference type="InParanoid" id="A0A2J7RP60"/>
<dbReference type="GO" id="GO:0005874">
    <property type="term" value="C:microtubule"/>
    <property type="evidence" value="ECO:0007669"/>
    <property type="project" value="UniProtKB-KW"/>
</dbReference>
<evidence type="ECO:0000256" key="6">
    <source>
        <dbReference type="ARBA" id="ARBA00023017"/>
    </source>
</evidence>
<protein>
    <recommendedName>
        <fullName evidence="11">Dynein heavy chain coiled coil stalk domain-containing protein</fullName>
    </recommendedName>
</protein>
<evidence type="ECO:0000256" key="9">
    <source>
        <dbReference type="ARBA" id="ARBA00023212"/>
    </source>
</evidence>
<evidence type="ECO:0000256" key="10">
    <source>
        <dbReference type="SAM" id="Coils"/>
    </source>
</evidence>
<comment type="subcellular location">
    <subcellularLocation>
        <location evidence="1">Cytoplasm</location>
        <location evidence="1">Cytoskeleton</location>
    </subcellularLocation>
</comment>
<dbReference type="PANTHER" id="PTHR22878:SF68">
    <property type="entry name" value="DYNEIN HEAVY CHAIN 6, AXONEMAL-LIKE"/>
    <property type="match status" value="1"/>
</dbReference>
<dbReference type="FunFam" id="1.20.920.20:FF:000001">
    <property type="entry name" value="dynein heavy chain 2, axonemal"/>
    <property type="match status" value="1"/>
</dbReference>
<evidence type="ECO:0000256" key="8">
    <source>
        <dbReference type="ARBA" id="ARBA00023175"/>
    </source>
</evidence>
<keyword evidence="4" id="KW-0547">Nucleotide-binding</keyword>
<keyword evidence="13" id="KW-1185">Reference proteome</keyword>
<keyword evidence="5" id="KW-0067">ATP-binding</keyword>
<evidence type="ECO:0000313" key="12">
    <source>
        <dbReference type="EMBL" id="PNF42626.1"/>
    </source>
</evidence>
<dbReference type="Proteomes" id="UP000235965">
    <property type="component" value="Unassembled WGS sequence"/>
</dbReference>
<evidence type="ECO:0000313" key="13">
    <source>
        <dbReference type="Proteomes" id="UP000235965"/>
    </source>
</evidence>
<keyword evidence="7 10" id="KW-0175">Coiled coil</keyword>
<dbReference type="STRING" id="105785.A0A2J7RP60"/>
<dbReference type="AlphaFoldDB" id="A0A2J7RP60"/>
<dbReference type="GO" id="GO:0051959">
    <property type="term" value="F:dynein light intermediate chain binding"/>
    <property type="evidence" value="ECO:0007669"/>
    <property type="project" value="InterPro"/>
</dbReference>
<comment type="caution">
    <text evidence="12">The sequence shown here is derived from an EMBL/GenBank/DDBJ whole genome shotgun (WGS) entry which is preliminary data.</text>
</comment>
<feature type="domain" description="Dynein heavy chain coiled coil stalk" evidence="11">
    <location>
        <begin position="35"/>
        <end position="323"/>
    </location>
</feature>
<keyword evidence="2" id="KW-0963">Cytoplasm</keyword>
<keyword evidence="6" id="KW-0243">Dynein</keyword>
<dbReference type="GO" id="GO:0005524">
    <property type="term" value="F:ATP binding"/>
    <property type="evidence" value="ECO:0007669"/>
    <property type="project" value="UniProtKB-KW"/>
</dbReference>
<dbReference type="GO" id="GO:0045505">
    <property type="term" value="F:dynein intermediate chain binding"/>
    <property type="evidence" value="ECO:0007669"/>
    <property type="project" value="InterPro"/>
</dbReference>
<keyword evidence="8" id="KW-0505">Motor protein</keyword>